<reference evidence="4" key="1">
    <citation type="journal article" date="2019" name="Int. J. Syst. Evol. Microbiol.">
        <title>The Global Catalogue of Microorganisms (GCM) 10K type strain sequencing project: providing services to taxonomists for standard genome sequencing and annotation.</title>
        <authorList>
            <consortium name="The Broad Institute Genomics Platform"/>
            <consortium name="The Broad Institute Genome Sequencing Center for Infectious Disease"/>
            <person name="Wu L."/>
            <person name="Ma J."/>
        </authorList>
    </citation>
    <scope>NUCLEOTIDE SEQUENCE [LARGE SCALE GENOMIC DNA]</scope>
    <source>
        <strain evidence="4">JCM 18303</strain>
    </source>
</reference>
<evidence type="ECO:0000313" key="4">
    <source>
        <dbReference type="Proteomes" id="UP001428817"/>
    </source>
</evidence>
<keyword evidence="2" id="KW-0812">Transmembrane</keyword>
<feature type="transmembrane region" description="Helical" evidence="2">
    <location>
        <begin position="123"/>
        <end position="143"/>
    </location>
</feature>
<comment type="caution">
    <text evidence="3">The sequence shown here is derived from an EMBL/GenBank/DDBJ whole genome shotgun (WGS) entry which is preliminary data.</text>
</comment>
<keyword evidence="4" id="KW-1185">Reference proteome</keyword>
<evidence type="ECO:0000256" key="2">
    <source>
        <dbReference type="SAM" id="Phobius"/>
    </source>
</evidence>
<keyword evidence="2" id="KW-0472">Membrane</keyword>
<accession>A0ABP9R048</accession>
<evidence type="ECO:0000256" key="1">
    <source>
        <dbReference type="SAM" id="MobiDB-lite"/>
    </source>
</evidence>
<feature type="region of interest" description="Disordered" evidence="1">
    <location>
        <begin position="1"/>
        <end position="22"/>
    </location>
</feature>
<sequence>MDQPPRFTRRGPLRPPPADQATRTRWPVRVAAGVGLLAAIGLLWPFAGWNWWPVVIGLGVLVLLYLSRLDRLLLGWAPHLAGLVTVVLMAARSDPWAWGLAAGLALLGVGLARLPVNPSSRRWWPVAAGGLAVLVFGAGYAVVHYRTAEQQRAEQRAADSHYTAGRAALPAELVFAAITSDIASGDEIKACGLLGTPAGAQFAASAGAPDCPGAVRALRPQVRDPYAYANPRMSRGVVSKRADGTASVDGCAVWPSAGSAPGPRLGRLDLRLYEGSRYVITGYTPCQQ</sequence>
<organism evidence="3 4">
    <name type="scientific">Pseudonocardia eucalypti</name>
    <dbReference type="NCBI Taxonomy" id="648755"/>
    <lineage>
        <taxon>Bacteria</taxon>
        <taxon>Bacillati</taxon>
        <taxon>Actinomycetota</taxon>
        <taxon>Actinomycetes</taxon>
        <taxon>Pseudonocardiales</taxon>
        <taxon>Pseudonocardiaceae</taxon>
        <taxon>Pseudonocardia</taxon>
    </lineage>
</organism>
<feature type="transmembrane region" description="Helical" evidence="2">
    <location>
        <begin position="26"/>
        <end position="44"/>
    </location>
</feature>
<dbReference type="Proteomes" id="UP001428817">
    <property type="component" value="Unassembled WGS sequence"/>
</dbReference>
<dbReference type="RefSeq" id="WP_185066259.1">
    <property type="nucleotide sequence ID" value="NZ_BAABJP010000043.1"/>
</dbReference>
<keyword evidence="2" id="KW-1133">Transmembrane helix</keyword>
<name>A0ABP9R048_9PSEU</name>
<feature type="transmembrane region" description="Helical" evidence="2">
    <location>
        <begin position="73"/>
        <end position="91"/>
    </location>
</feature>
<evidence type="ECO:0000313" key="3">
    <source>
        <dbReference type="EMBL" id="GAA5169746.1"/>
    </source>
</evidence>
<feature type="transmembrane region" description="Helical" evidence="2">
    <location>
        <begin position="97"/>
        <end position="116"/>
    </location>
</feature>
<gene>
    <name evidence="3" type="ORF">GCM10023321_65850</name>
</gene>
<proteinExistence type="predicted"/>
<dbReference type="EMBL" id="BAABJP010000043">
    <property type="protein sequence ID" value="GAA5169746.1"/>
    <property type="molecule type" value="Genomic_DNA"/>
</dbReference>
<protein>
    <submittedName>
        <fullName evidence="3">Uncharacterized protein</fullName>
    </submittedName>
</protein>